<proteinExistence type="predicted"/>
<organism evidence="1 2">
    <name type="scientific">Methylorubrum extorquens</name>
    <name type="common">Methylobacterium dichloromethanicum</name>
    <name type="synonym">Methylobacterium extorquens</name>
    <dbReference type="NCBI Taxonomy" id="408"/>
    <lineage>
        <taxon>Bacteria</taxon>
        <taxon>Pseudomonadati</taxon>
        <taxon>Pseudomonadota</taxon>
        <taxon>Alphaproteobacteria</taxon>
        <taxon>Hyphomicrobiales</taxon>
        <taxon>Methylobacteriaceae</taxon>
        <taxon>Methylorubrum</taxon>
    </lineage>
</organism>
<dbReference type="EMBL" id="MNAO01000145">
    <property type="protein sequence ID" value="OHV16271.1"/>
    <property type="molecule type" value="Genomic_DNA"/>
</dbReference>
<evidence type="ECO:0000313" key="2">
    <source>
        <dbReference type="Proteomes" id="UP000180215"/>
    </source>
</evidence>
<accession>A0A1S1P4S9</accession>
<reference evidence="1 2" key="1">
    <citation type="submission" date="2016-10" db="EMBL/GenBank/DDBJ databases">
        <title>Draft genome sequence of Methylobacterium extorquens CP3, a seed endophyte of Crotalaria pumila with plant growth-promoting and metal tolerance properties.</title>
        <authorList>
            <person name="Sanchez-Lopez A.S."/>
            <person name="Van Hamme J.D."/>
            <person name="Thijs S."/>
            <person name="Mcammond B.M."/>
            <person name="Stevens V."/>
            <person name="Gonzalez-Chavez M.D.C."/>
            <person name="Vangronsveld J."/>
        </authorList>
    </citation>
    <scope>NUCLEOTIDE SEQUENCE [LARGE SCALE GENOMIC DNA]</scope>
    <source>
        <strain evidence="1 2">CP3</strain>
    </source>
</reference>
<gene>
    <name evidence="1" type="ORF">BK022_13220</name>
</gene>
<dbReference type="Proteomes" id="UP000180215">
    <property type="component" value="Unassembled WGS sequence"/>
</dbReference>
<sequence length="75" mass="8684">MDIKRMVAARWVKAEPRRSGQRCAQVVWTLEVVDHEDGATVWGTFDTDVEVYEAFEQCIQQDGIRTFTEDAPTRH</sequence>
<comment type="caution">
    <text evidence="1">The sequence shown here is derived from an EMBL/GenBank/DDBJ whole genome shotgun (WGS) entry which is preliminary data.</text>
</comment>
<evidence type="ECO:0000313" key="1">
    <source>
        <dbReference type="EMBL" id="OHV16271.1"/>
    </source>
</evidence>
<name>A0A1S1P4S9_METEX</name>
<protein>
    <submittedName>
        <fullName evidence="1">Uncharacterized protein</fullName>
    </submittedName>
</protein>
<dbReference type="AlphaFoldDB" id="A0A1S1P4S9"/>